<dbReference type="PANTHER" id="PTHR10887">
    <property type="entry name" value="DNA2/NAM7 HELICASE FAMILY"/>
    <property type="match status" value="1"/>
</dbReference>
<evidence type="ECO:0000259" key="6">
    <source>
        <dbReference type="Pfam" id="PF13086"/>
    </source>
</evidence>
<feature type="compositionally biased region" description="Basic residues" evidence="5">
    <location>
        <begin position="462"/>
        <end position="471"/>
    </location>
</feature>
<dbReference type="FunFam" id="3.40.50.300:FF:000326">
    <property type="entry name" value="P-loop containing nucleoside triphosphate hydrolase"/>
    <property type="match status" value="1"/>
</dbReference>
<dbReference type="PhylomeDB" id="A0A0G4FXY1"/>
<evidence type="ECO:0000256" key="1">
    <source>
        <dbReference type="ARBA" id="ARBA00022741"/>
    </source>
</evidence>
<name>A0A0G4FXY1_9ALVE</name>
<feature type="compositionally biased region" description="Polar residues" evidence="5">
    <location>
        <begin position="160"/>
        <end position="169"/>
    </location>
</feature>
<dbReference type="InterPro" id="IPR045055">
    <property type="entry name" value="DNA2/NAM7-like"/>
</dbReference>
<dbReference type="GO" id="GO:0005694">
    <property type="term" value="C:chromosome"/>
    <property type="evidence" value="ECO:0007669"/>
    <property type="project" value="UniProtKB-ARBA"/>
</dbReference>
<dbReference type="Gene3D" id="3.40.50.300">
    <property type="entry name" value="P-loop containing nucleotide triphosphate hydrolases"/>
    <property type="match status" value="2"/>
</dbReference>
<keyword evidence="1" id="KW-0547">Nucleotide-binding</keyword>
<dbReference type="VEuPathDB" id="CryptoDB:Cvel_3897"/>
<evidence type="ECO:0008006" key="9">
    <source>
        <dbReference type="Google" id="ProtNLM"/>
    </source>
</evidence>
<evidence type="ECO:0000313" key="8">
    <source>
        <dbReference type="EMBL" id="CEM20286.1"/>
    </source>
</evidence>
<keyword evidence="4" id="KW-0067">ATP-binding</keyword>
<gene>
    <name evidence="8" type="ORF">Cvel_3897</name>
</gene>
<dbReference type="PANTHER" id="PTHR10887:SF495">
    <property type="entry name" value="HELICASE SENATAXIN ISOFORM X1-RELATED"/>
    <property type="match status" value="1"/>
</dbReference>
<dbReference type="InterPro" id="IPR041677">
    <property type="entry name" value="DNA2/NAM7_AAA_11"/>
</dbReference>
<sequence length="503" mass="54097">MGVRVVCLGGRSHGFDEAQGGFPFRLTLEGRLEALRQAGSRTHAKDGTGRRVRSQRFVQKVIRSAEVICATCAASGEPALLNCLARFDLRFELLLIDEATQASELSTWVPLSVAAQSEHVCLIGDQMQLPPTVIGVGVEGRGSQVRGEGGSYNHNPPPSTVSSRVGNSFSHESPPLESLKVSLFHSLAAGVLPVFLLDVQHRMHPALSAYPNETFYAGRLKDAPGLADTRVPPEFPWPHDLRSSSSPRPLMLLDVQEGRERRGMGGSLKNEREAEVVVQLVRRLIEGPPDGRSVDLSKLVPADQVAVLTPYRAQVHCIQQKLSECGLASAVPVRTVDGFQGQERDVVVFSLVRSGPSLGFATSPERVNVLLTRCRRGLIGVLNRQAFESSEVWGEGIRRTPSRSPAFLSEGDEPPSRRGRASHRAGRQPGEPAGTTGMREHASTGSSGSRGRGYSTCGPHRGGFRGHRGGRGRGTGPGGRGSKQIEFPMIVVCSSSSKIHGIC</sequence>
<dbReference type="GO" id="GO:0004386">
    <property type="term" value="F:helicase activity"/>
    <property type="evidence" value="ECO:0007669"/>
    <property type="project" value="UniProtKB-KW"/>
</dbReference>
<keyword evidence="3" id="KW-0347">Helicase</keyword>
<evidence type="ECO:0000259" key="7">
    <source>
        <dbReference type="Pfam" id="PF13087"/>
    </source>
</evidence>
<evidence type="ECO:0000256" key="3">
    <source>
        <dbReference type="ARBA" id="ARBA00022806"/>
    </source>
</evidence>
<feature type="compositionally biased region" description="Gly residues" evidence="5">
    <location>
        <begin position="472"/>
        <end position="481"/>
    </location>
</feature>
<dbReference type="GO" id="GO:0005524">
    <property type="term" value="F:ATP binding"/>
    <property type="evidence" value="ECO:0007669"/>
    <property type="project" value="UniProtKB-KW"/>
</dbReference>
<dbReference type="EMBL" id="CDMZ01000728">
    <property type="protein sequence ID" value="CEM20286.1"/>
    <property type="molecule type" value="Genomic_DNA"/>
</dbReference>
<dbReference type="Pfam" id="PF13087">
    <property type="entry name" value="AAA_12"/>
    <property type="match status" value="1"/>
</dbReference>
<reference evidence="8" key="1">
    <citation type="submission" date="2014-11" db="EMBL/GenBank/DDBJ databases">
        <authorList>
            <person name="Otto D Thomas"/>
            <person name="Naeem Raeece"/>
        </authorList>
    </citation>
    <scope>NUCLEOTIDE SEQUENCE</scope>
</reference>
<dbReference type="AlphaFoldDB" id="A0A0G4FXY1"/>
<dbReference type="SUPFAM" id="SSF52540">
    <property type="entry name" value="P-loop containing nucleoside triphosphate hydrolases"/>
    <property type="match status" value="1"/>
</dbReference>
<accession>A0A0G4FXY1</accession>
<feature type="compositionally biased region" description="Low complexity" evidence="5">
    <location>
        <begin position="443"/>
        <end position="459"/>
    </location>
</feature>
<feature type="domain" description="DNA2/NAM7 helicase helicase" evidence="6">
    <location>
        <begin position="53"/>
        <end position="134"/>
    </location>
</feature>
<evidence type="ECO:0000256" key="5">
    <source>
        <dbReference type="SAM" id="MobiDB-lite"/>
    </source>
</evidence>
<proteinExistence type="predicted"/>
<dbReference type="InterPro" id="IPR041679">
    <property type="entry name" value="DNA2/NAM7-like_C"/>
</dbReference>
<dbReference type="InterPro" id="IPR027417">
    <property type="entry name" value="P-loop_NTPase"/>
</dbReference>
<dbReference type="InterPro" id="IPR047187">
    <property type="entry name" value="SF1_C_Upf1"/>
</dbReference>
<feature type="compositionally biased region" description="Basic residues" evidence="5">
    <location>
        <begin position="417"/>
        <end position="426"/>
    </location>
</feature>
<keyword evidence="2" id="KW-0378">Hydrolase</keyword>
<protein>
    <recommendedName>
        <fullName evidence="9">DNA2/NAM7 helicase-like C-terminal domain-containing protein</fullName>
    </recommendedName>
</protein>
<feature type="region of interest" description="Disordered" evidence="5">
    <location>
        <begin position="145"/>
        <end position="169"/>
    </location>
</feature>
<feature type="domain" description="DNA2/NAM7 helicase-like C-terminal" evidence="7">
    <location>
        <begin position="179"/>
        <end position="381"/>
    </location>
</feature>
<organism evidence="8">
    <name type="scientific">Chromera velia CCMP2878</name>
    <dbReference type="NCBI Taxonomy" id="1169474"/>
    <lineage>
        <taxon>Eukaryota</taxon>
        <taxon>Sar</taxon>
        <taxon>Alveolata</taxon>
        <taxon>Colpodellida</taxon>
        <taxon>Chromeraceae</taxon>
        <taxon>Chromera</taxon>
    </lineage>
</organism>
<dbReference type="CDD" id="cd18808">
    <property type="entry name" value="SF1_C_Upf1"/>
    <property type="match status" value="1"/>
</dbReference>
<feature type="region of interest" description="Disordered" evidence="5">
    <location>
        <begin position="394"/>
        <end position="483"/>
    </location>
</feature>
<evidence type="ECO:0000256" key="2">
    <source>
        <dbReference type="ARBA" id="ARBA00022801"/>
    </source>
</evidence>
<dbReference type="GO" id="GO:0016787">
    <property type="term" value="F:hydrolase activity"/>
    <property type="evidence" value="ECO:0007669"/>
    <property type="project" value="UniProtKB-KW"/>
</dbReference>
<dbReference type="Pfam" id="PF13086">
    <property type="entry name" value="AAA_11"/>
    <property type="match status" value="1"/>
</dbReference>
<evidence type="ECO:0000256" key="4">
    <source>
        <dbReference type="ARBA" id="ARBA00022840"/>
    </source>
</evidence>